<keyword evidence="1" id="KW-0472">Membrane</keyword>
<reference evidence="2" key="1">
    <citation type="submission" date="2021-06" db="EMBL/GenBank/DDBJ databases">
        <title>Novel Mycoplasma species detected in California sea lions (Zalophus californianus) from the USA.</title>
        <authorList>
            <person name="Volokhov D.V."/>
            <person name="Furtak V.A."/>
            <person name="Zagorodnyaya T.A."/>
        </authorList>
    </citation>
    <scope>NUCLEOTIDE SEQUENCE [LARGE SCALE GENOMIC DNA]</scope>
    <source>
        <strain evidence="2">CSL 4779</strain>
    </source>
</reference>
<evidence type="ECO:0000313" key="3">
    <source>
        <dbReference type="Proteomes" id="UP000812267"/>
    </source>
</evidence>
<feature type="transmembrane region" description="Helical" evidence="1">
    <location>
        <begin position="149"/>
        <end position="170"/>
    </location>
</feature>
<sequence length="249" mass="28568">MDQNTVLGFLNLTSAKPISAWFTWLFGMTSLIFTVLIGLPQLIHLIKTKKTSPEVKYYSFWLFFSGIVGWMILGSWDVTNPKMLATAYSNMAASYIFSLTLFFLYLYSPDKSRRKHAWLVLVISMAIAIASTVLSLFGIIQDRHMNPKLMVVAVTIFPMLTTFSFLPSVIRSFENRKFDGMSVPMLICMVCVNFFWLLYWVTLAINRGDLDSNILSAMMWQTISFLIYFSQFMLVVISHFKSKKIKGTV</sequence>
<organism evidence="2 3">
    <name type="scientific">Mycoplasma zalophidermidis</name>
    <dbReference type="NCBI Taxonomy" id="398174"/>
    <lineage>
        <taxon>Bacteria</taxon>
        <taxon>Bacillati</taxon>
        <taxon>Mycoplasmatota</taxon>
        <taxon>Mollicutes</taxon>
        <taxon>Mycoplasmataceae</taxon>
        <taxon>Mycoplasma</taxon>
    </lineage>
</organism>
<keyword evidence="3" id="KW-1185">Reference proteome</keyword>
<proteinExistence type="predicted"/>
<feature type="transmembrane region" description="Helical" evidence="1">
    <location>
        <begin position="85"/>
        <end position="106"/>
    </location>
</feature>
<feature type="transmembrane region" description="Helical" evidence="1">
    <location>
        <begin position="20"/>
        <end position="43"/>
    </location>
</feature>
<gene>
    <name evidence="2" type="ORF">KQ878_01115</name>
</gene>
<name>A0ABS6DRD2_9MOLU</name>
<keyword evidence="1" id="KW-0812">Transmembrane</keyword>
<keyword evidence="1" id="KW-1133">Transmembrane helix</keyword>
<feature type="transmembrane region" description="Helical" evidence="1">
    <location>
        <begin position="214"/>
        <end position="237"/>
    </location>
</feature>
<accession>A0ABS6DRD2</accession>
<dbReference type="RefSeq" id="WP_216505284.1">
    <property type="nucleotide sequence ID" value="NZ_JAHMHJ010000001.1"/>
</dbReference>
<protein>
    <recommendedName>
        <fullName evidence="4">PQ-loop repeat-containing protein</fullName>
    </recommendedName>
</protein>
<evidence type="ECO:0008006" key="4">
    <source>
        <dbReference type="Google" id="ProtNLM"/>
    </source>
</evidence>
<evidence type="ECO:0000313" key="2">
    <source>
        <dbReference type="EMBL" id="MBU4693486.1"/>
    </source>
</evidence>
<comment type="caution">
    <text evidence="2">The sequence shown here is derived from an EMBL/GenBank/DDBJ whole genome shotgun (WGS) entry which is preliminary data.</text>
</comment>
<feature type="transmembrane region" description="Helical" evidence="1">
    <location>
        <begin position="182"/>
        <end position="202"/>
    </location>
</feature>
<feature type="transmembrane region" description="Helical" evidence="1">
    <location>
        <begin position="118"/>
        <end position="137"/>
    </location>
</feature>
<evidence type="ECO:0000256" key="1">
    <source>
        <dbReference type="SAM" id="Phobius"/>
    </source>
</evidence>
<dbReference type="Proteomes" id="UP000812267">
    <property type="component" value="Unassembled WGS sequence"/>
</dbReference>
<feature type="transmembrane region" description="Helical" evidence="1">
    <location>
        <begin position="55"/>
        <end position="73"/>
    </location>
</feature>
<dbReference type="EMBL" id="JAHMHK010000001">
    <property type="protein sequence ID" value="MBU4693486.1"/>
    <property type="molecule type" value="Genomic_DNA"/>
</dbReference>